<evidence type="ECO:0000256" key="1">
    <source>
        <dbReference type="SAM" id="MobiDB-lite"/>
    </source>
</evidence>
<sequence>MSKVTLMAGTPRSLCRAWTALQELERNRGERCRAPGCPVKSDGERQAQRPPRSDI</sequence>
<dbReference type="AlphaFoldDB" id="A0A078MCQ6"/>
<feature type="region of interest" description="Disordered" evidence="1">
    <location>
        <begin position="29"/>
        <end position="55"/>
    </location>
</feature>
<proteinExistence type="predicted"/>
<dbReference type="EMBL" id="LK391969">
    <property type="protein sequence ID" value="CEF26996.1"/>
    <property type="molecule type" value="Genomic_DNA"/>
</dbReference>
<name>A0A078MCQ6_9PSED</name>
<dbReference type="PATRIC" id="fig|1461581.3.peg.1910"/>
<accession>A0A078MCQ6</accession>
<gene>
    <name evidence="2" type="ORF">BN1049_01941</name>
</gene>
<organism evidence="2">
    <name type="scientific">Pseudomonas saudimassiliensis</name>
    <dbReference type="NCBI Taxonomy" id="1461581"/>
    <lineage>
        <taxon>Bacteria</taxon>
        <taxon>Pseudomonadati</taxon>
        <taxon>Pseudomonadota</taxon>
        <taxon>Gammaproteobacteria</taxon>
        <taxon>Pseudomonadales</taxon>
        <taxon>Pseudomonadaceae</taxon>
        <taxon>Pseudomonas</taxon>
    </lineage>
</organism>
<dbReference type="RefSeq" id="WP_158023908.1">
    <property type="nucleotide sequence ID" value="NZ_LK391969.1"/>
</dbReference>
<dbReference type="EMBL" id="LM997413">
    <property type="protein sequence ID" value="CEA05163.1"/>
    <property type="molecule type" value="Genomic_DNA"/>
</dbReference>
<dbReference type="OrthoDB" id="9895384at2"/>
<feature type="compositionally biased region" description="Basic and acidic residues" evidence="1">
    <location>
        <begin position="41"/>
        <end position="55"/>
    </location>
</feature>
<reference evidence="2" key="1">
    <citation type="submission" date="2014-07" db="EMBL/GenBank/DDBJ databases">
        <authorList>
            <person name="Urmite Genomes Urmite Genomes"/>
        </authorList>
    </citation>
    <scope>NUCLEOTIDE SEQUENCE</scope>
    <source>
        <strain evidence="2">12M76_air</strain>
    </source>
</reference>
<evidence type="ECO:0000313" key="2">
    <source>
        <dbReference type="EMBL" id="CEA05163.1"/>
    </source>
</evidence>
<protein>
    <submittedName>
        <fullName evidence="2">Uncharacterized protein</fullName>
    </submittedName>
</protein>